<protein>
    <recommendedName>
        <fullName evidence="2">Anti-sigma factor antagonist</fullName>
    </recommendedName>
</protein>
<keyword evidence="6" id="KW-1185">Reference proteome</keyword>
<evidence type="ECO:0000259" key="4">
    <source>
        <dbReference type="PROSITE" id="PS50801"/>
    </source>
</evidence>
<dbReference type="PANTHER" id="PTHR33495:SF2">
    <property type="entry name" value="ANTI-SIGMA FACTOR ANTAGONIST TM_1081-RELATED"/>
    <property type="match status" value="1"/>
</dbReference>
<evidence type="ECO:0000256" key="2">
    <source>
        <dbReference type="RuleBase" id="RU003749"/>
    </source>
</evidence>
<proteinExistence type="inferred from homology"/>
<dbReference type="InterPro" id="IPR003658">
    <property type="entry name" value="Anti-sigma_ant"/>
</dbReference>
<dbReference type="STRING" id="67344.SAMN05216505_104275"/>
<organism evidence="5 6">
    <name type="scientific">Streptomyces prasinopilosus</name>
    <dbReference type="NCBI Taxonomy" id="67344"/>
    <lineage>
        <taxon>Bacteria</taxon>
        <taxon>Bacillati</taxon>
        <taxon>Actinomycetota</taxon>
        <taxon>Actinomycetes</taxon>
        <taxon>Kitasatosporales</taxon>
        <taxon>Streptomycetaceae</taxon>
        <taxon>Streptomyces</taxon>
    </lineage>
</organism>
<evidence type="ECO:0000256" key="3">
    <source>
        <dbReference type="SAM" id="MobiDB-lite"/>
    </source>
</evidence>
<dbReference type="SUPFAM" id="SSF52091">
    <property type="entry name" value="SpoIIaa-like"/>
    <property type="match status" value="1"/>
</dbReference>
<dbReference type="NCBIfam" id="TIGR00377">
    <property type="entry name" value="ant_ant_sig"/>
    <property type="match status" value="1"/>
</dbReference>
<dbReference type="InterPro" id="IPR002645">
    <property type="entry name" value="STAS_dom"/>
</dbReference>
<dbReference type="GO" id="GO:0043856">
    <property type="term" value="F:anti-sigma factor antagonist activity"/>
    <property type="evidence" value="ECO:0007669"/>
    <property type="project" value="InterPro"/>
</dbReference>
<feature type="region of interest" description="Disordered" evidence="3">
    <location>
        <begin position="1"/>
        <end position="25"/>
    </location>
</feature>
<dbReference type="Gene3D" id="3.30.750.24">
    <property type="entry name" value="STAS domain"/>
    <property type="match status" value="1"/>
</dbReference>
<dbReference type="PANTHER" id="PTHR33495">
    <property type="entry name" value="ANTI-SIGMA FACTOR ANTAGONIST TM_1081-RELATED-RELATED"/>
    <property type="match status" value="1"/>
</dbReference>
<dbReference type="Proteomes" id="UP000182100">
    <property type="component" value="Unassembled WGS sequence"/>
</dbReference>
<accession>A0A1G6QW33</accession>
<dbReference type="PROSITE" id="PS50801">
    <property type="entry name" value="STAS"/>
    <property type="match status" value="1"/>
</dbReference>
<dbReference type="EMBL" id="FMZK01000004">
    <property type="protein sequence ID" value="SDC96518.1"/>
    <property type="molecule type" value="Genomic_DNA"/>
</dbReference>
<dbReference type="InterPro" id="IPR036513">
    <property type="entry name" value="STAS_dom_sf"/>
</dbReference>
<evidence type="ECO:0000313" key="5">
    <source>
        <dbReference type="EMBL" id="SDC96518.1"/>
    </source>
</evidence>
<dbReference type="RefSeq" id="WP_055571247.1">
    <property type="nucleotide sequence ID" value="NZ_FMZK01000004.1"/>
</dbReference>
<comment type="similarity">
    <text evidence="1 2">Belongs to the anti-sigma-factor antagonist family.</text>
</comment>
<reference evidence="6" key="1">
    <citation type="submission" date="2016-10" db="EMBL/GenBank/DDBJ databases">
        <authorList>
            <person name="Varghese N."/>
            <person name="Submissions S."/>
        </authorList>
    </citation>
    <scope>NUCLEOTIDE SEQUENCE [LARGE SCALE GENOMIC DNA]</scope>
    <source>
        <strain evidence="6">CGMCC 4.3504</strain>
    </source>
</reference>
<feature type="domain" description="STAS" evidence="4">
    <location>
        <begin position="18"/>
        <end position="125"/>
    </location>
</feature>
<sequence>MAEEPVPDSERAGQTGGLSVATTTTDGIRVLHPTGEIDHHTCGHLRQALNALTDDRPRVVVDMSRVTFMDSSGINTLIAAYKHVTAADGWIRIAAPTAPVLRVLQLVRLDGLITCYPDLDQALAP</sequence>
<evidence type="ECO:0000313" key="6">
    <source>
        <dbReference type="Proteomes" id="UP000182100"/>
    </source>
</evidence>
<evidence type="ECO:0000256" key="1">
    <source>
        <dbReference type="ARBA" id="ARBA00009013"/>
    </source>
</evidence>
<name>A0A1G6QW33_9ACTN</name>
<dbReference type="CDD" id="cd07043">
    <property type="entry name" value="STAS_anti-anti-sigma_factors"/>
    <property type="match status" value="1"/>
</dbReference>
<dbReference type="AlphaFoldDB" id="A0A1G6QW33"/>
<gene>
    <name evidence="5" type="ORF">SAMN05216505_104275</name>
</gene>
<dbReference type="Pfam" id="PF01740">
    <property type="entry name" value="STAS"/>
    <property type="match status" value="1"/>
</dbReference>